<keyword evidence="2" id="KW-1185">Reference proteome</keyword>
<accession>A0ABX7FMB2</accession>
<organism evidence="1 2">
    <name type="scientific">Brevibacillus choshinensis</name>
    <dbReference type="NCBI Taxonomy" id="54911"/>
    <lineage>
        <taxon>Bacteria</taxon>
        <taxon>Bacillati</taxon>
        <taxon>Bacillota</taxon>
        <taxon>Bacilli</taxon>
        <taxon>Bacillales</taxon>
        <taxon>Paenibacillaceae</taxon>
        <taxon>Brevibacillus</taxon>
    </lineage>
</organism>
<dbReference type="Gene3D" id="3.30.300.20">
    <property type="match status" value="1"/>
</dbReference>
<name>A0ABX7FMB2_BRECH</name>
<dbReference type="SUPFAM" id="SSF82784">
    <property type="entry name" value="OsmC-like"/>
    <property type="match status" value="1"/>
</dbReference>
<proteinExistence type="predicted"/>
<dbReference type="Pfam" id="PF02566">
    <property type="entry name" value="OsmC"/>
    <property type="match status" value="1"/>
</dbReference>
<dbReference type="InterPro" id="IPR003718">
    <property type="entry name" value="OsmC/Ohr_fam"/>
</dbReference>
<dbReference type="InterPro" id="IPR015946">
    <property type="entry name" value="KH_dom-like_a/b"/>
</dbReference>
<dbReference type="Proteomes" id="UP000596248">
    <property type="component" value="Chromosome"/>
</dbReference>
<evidence type="ECO:0000313" key="2">
    <source>
        <dbReference type="Proteomes" id="UP000596248"/>
    </source>
</evidence>
<dbReference type="PANTHER" id="PTHR34352:SF1">
    <property type="entry name" value="PROTEIN YHFA"/>
    <property type="match status" value="1"/>
</dbReference>
<gene>
    <name evidence="1" type="ORF">JNE38_26555</name>
</gene>
<sequence>MTATAKKQMNVQAQWKGKLQFEAKGPSGYPVFMDSSVALGGEGAGNSPLELILVGLVGCMGIGVTKLLEKMRQSPTAIEIVADGIRDEAVPHAITEIHLTFHVSGEVAPSRIWQAVKLESEQYCPVAASLKATIIPHVFINGNEVAESEGTVEEE</sequence>
<dbReference type="EMBL" id="CP069127">
    <property type="protein sequence ID" value="QRG66990.1"/>
    <property type="molecule type" value="Genomic_DNA"/>
</dbReference>
<dbReference type="RefSeq" id="WP_203354054.1">
    <property type="nucleotide sequence ID" value="NZ_CP069127.1"/>
</dbReference>
<dbReference type="PANTHER" id="PTHR34352">
    <property type="entry name" value="PROTEIN YHFA"/>
    <property type="match status" value="1"/>
</dbReference>
<dbReference type="InterPro" id="IPR036102">
    <property type="entry name" value="OsmC/Ohrsf"/>
</dbReference>
<reference evidence="1 2" key="1">
    <citation type="submission" date="2021-01" db="EMBL/GenBank/DDBJ databases">
        <title>Identification of strong promoters based on the transcriptome of Brevibacillus choshinensis.</title>
        <authorList>
            <person name="Yao D."/>
            <person name="Zhang K."/>
            <person name="Wu J."/>
        </authorList>
    </citation>
    <scope>NUCLEOTIDE SEQUENCE [LARGE SCALE GENOMIC DNA]</scope>
    <source>
        <strain evidence="1 2">HPD31-SP3</strain>
    </source>
</reference>
<evidence type="ECO:0000313" key="1">
    <source>
        <dbReference type="EMBL" id="QRG66990.1"/>
    </source>
</evidence>
<protein>
    <submittedName>
        <fullName evidence="1">OsmC family protein</fullName>
    </submittedName>
</protein>